<dbReference type="InterPro" id="IPR045445">
    <property type="entry name" value="DUF6502"/>
</dbReference>
<dbReference type="STRING" id="395495.Lcho_2574"/>
<proteinExistence type="predicted"/>
<dbReference type="eggNOG" id="COG5281">
    <property type="taxonomic scope" value="Bacteria"/>
</dbReference>
<dbReference type="AlphaFoldDB" id="B1Y784"/>
<reference evidence="2 3" key="1">
    <citation type="submission" date="2008-03" db="EMBL/GenBank/DDBJ databases">
        <title>Complete sequence of Leptothrix cholodnii SP-6.</title>
        <authorList>
            <consortium name="US DOE Joint Genome Institute"/>
            <person name="Copeland A."/>
            <person name="Lucas S."/>
            <person name="Lapidus A."/>
            <person name="Glavina del Rio T."/>
            <person name="Dalin E."/>
            <person name="Tice H."/>
            <person name="Bruce D."/>
            <person name="Goodwin L."/>
            <person name="Pitluck S."/>
            <person name="Chertkov O."/>
            <person name="Brettin T."/>
            <person name="Detter J.C."/>
            <person name="Han C."/>
            <person name="Kuske C.R."/>
            <person name="Schmutz J."/>
            <person name="Larimer F."/>
            <person name="Land M."/>
            <person name="Hauser L."/>
            <person name="Kyrpides N."/>
            <person name="Lykidis A."/>
            <person name="Emerson D."/>
            <person name="Richardson P."/>
        </authorList>
    </citation>
    <scope>NUCLEOTIDE SEQUENCE [LARGE SCALE GENOMIC DNA]</scope>
    <source>
        <strain evidence="3">ATCC 51168 / LMG 8142 / SP-6</strain>
    </source>
</reference>
<dbReference type="EMBL" id="CP001013">
    <property type="protein sequence ID" value="ACB34839.1"/>
    <property type="molecule type" value="Genomic_DNA"/>
</dbReference>
<dbReference type="KEGG" id="lch:Lcho_2574"/>
<sequence>MSDQPNHDPGSVAGHDPRAQQALDGAAVVLRPVVRWLLRHGVHYGALTQVLKQVFLAEARSELQRKGSKVTDSALSVLSGVHRKDVRALGNQALPVAPLVPTPASVLFTRWITDPRYRDPASAQVLSRLPRHGEMPSFEALARETSSDVHPRTLLEELQRLGMVSVDGDDVCLSADRFVSRPEDASAAQTLAVNAADHLAAAVYNLQAGNGFKFLEQSVYANGLSVESGNKLAAVARAVWAPAFDGMVAAATDCVRADNSREDTPLRMRFGVYYYHEALTPEGENGKPDAASKSASRHE</sequence>
<name>B1Y784_LEPCP</name>
<dbReference type="HOGENOM" id="CLU_068848_0_0_4"/>
<dbReference type="Pfam" id="PF20112">
    <property type="entry name" value="DUF6502"/>
    <property type="match status" value="1"/>
</dbReference>
<dbReference type="OrthoDB" id="6356376at2"/>
<dbReference type="RefSeq" id="WP_012347595.1">
    <property type="nucleotide sequence ID" value="NC_010524.1"/>
</dbReference>
<protein>
    <submittedName>
        <fullName evidence="2">Uncharacterized protein</fullName>
    </submittedName>
</protein>
<evidence type="ECO:0000313" key="3">
    <source>
        <dbReference type="Proteomes" id="UP000001693"/>
    </source>
</evidence>
<evidence type="ECO:0000256" key="1">
    <source>
        <dbReference type="SAM" id="MobiDB-lite"/>
    </source>
</evidence>
<organism evidence="2 3">
    <name type="scientific">Leptothrix cholodnii (strain ATCC 51168 / LMG 8142 / SP-6)</name>
    <name type="common">Leptothrix discophora (strain SP-6)</name>
    <dbReference type="NCBI Taxonomy" id="395495"/>
    <lineage>
        <taxon>Bacteria</taxon>
        <taxon>Pseudomonadati</taxon>
        <taxon>Pseudomonadota</taxon>
        <taxon>Betaproteobacteria</taxon>
        <taxon>Burkholderiales</taxon>
        <taxon>Sphaerotilaceae</taxon>
        <taxon>Leptothrix</taxon>
    </lineage>
</organism>
<accession>B1Y784</accession>
<feature type="region of interest" description="Disordered" evidence="1">
    <location>
        <begin position="280"/>
        <end position="299"/>
    </location>
</feature>
<evidence type="ECO:0000313" key="2">
    <source>
        <dbReference type="EMBL" id="ACB34839.1"/>
    </source>
</evidence>
<gene>
    <name evidence="2" type="ordered locus">Lcho_2574</name>
</gene>
<dbReference type="Proteomes" id="UP000001693">
    <property type="component" value="Chromosome"/>
</dbReference>
<keyword evidence="3" id="KW-1185">Reference proteome</keyword>